<keyword evidence="2" id="KW-1185">Reference proteome</keyword>
<accession>A0ABN2RCU6</accession>
<dbReference type="EMBL" id="BAAAPB010000003">
    <property type="protein sequence ID" value="GAA1966982.1"/>
    <property type="molecule type" value="Genomic_DNA"/>
</dbReference>
<evidence type="ECO:0000313" key="1">
    <source>
        <dbReference type="EMBL" id="GAA1966982.1"/>
    </source>
</evidence>
<name>A0ABN2RCU6_9ACTN</name>
<reference evidence="1 2" key="1">
    <citation type="journal article" date="2019" name="Int. J. Syst. Evol. Microbiol.">
        <title>The Global Catalogue of Microorganisms (GCM) 10K type strain sequencing project: providing services to taxonomists for standard genome sequencing and annotation.</title>
        <authorList>
            <consortium name="The Broad Institute Genomics Platform"/>
            <consortium name="The Broad Institute Genome Sequencing Center for Infectious Disease"/>
            <person name="Wu L."/>
            <person name="Ma J."/>
        </authorList>
    </citation>
    <scope>NUCLEOTIDE SEQUENCE [LARGE SCALE GENOMIC DNA]</scope>
    <source>
        <strain evidence="1 2">JCM 15309</strain>
    </source>
</reference>
<gene>
    <name evidence="1" type="ORF">GCM10009798_29140</name>
</gene>
<comment type="caution">
    <text evidence="1">The sequence shown here is derived from an EMBL/GenBank/DDBJ whole genome shotgun (WGS) entry which is preliminary data.</text>
</comment>
<dbReference type="Proteomes" id="UP001500571">
    <property type="component" value="Unassembled WGS sequence"/>
</dbReference>
<proteinExistence type="predicted"/>
<sequence length="90" mass="9551">MPPEPVAAVADPPIAMAAPPPNPASNRAAAATVFLVLFITEVSLDSNERPPGRADHWRLQLDTVRQASFGCHRSVRNDSDGLISTYLASG</sequence>
<protein>
    <submittedName>
        <fullName evidence="1">Uncharacterized protein</fullName>
    </submittedName>
</protein>
<organism evidence="1 2">
    <name type="scientific">Nocardioides panacihumi</name>
    <dbReference type="NCBI Taxonomy" id="400774"/>
    <lineage>
        <taxon>Bacteria</taxon>
        <taxon>Bacillati</taxon>
        <taxon>Actinomycetota</taxon>
        <taxon>Actinomycetes</taxon>
        <taxon>Propionibacteriales</taxon>
        <taxon>Nocardioidaceae</taxon>
        <taxon>Nocardioides</taxon>
    </lineage>
</organism>
<evidence type="ECO:0000313" key="2">
    <source>
        <dbReference type="Proteomes" id="UP001500571"/>
    </source>
</evidence>